<dbReference type="Gene3D" id="3.40.50.1820">
    <property type="entry name" value="alpha/beta hydrolase"/>
    <property type="match status" value="1"/>
</dbReference>
<dbReference type="PANTHER" id="PTHR48070">
    <property type="entry name" value="ESTERASE OVCA2"/>
    <property type="match status" value="1"/>
</dbReference>
<dbReference type="InterPro" id="IPR005645">
    <property type="entry name" value="FSH-like_dom"/>
</dbReference>
<dbReference type="InterPro" id="IPR029058">
    <property type="entry name" value="AB_hydrolase_fold"/>
</dbReference>
<evidence type="ECO:0000259" key="2">
    <source>
        <dbReference type="Pfam" id="PF03959"/>
    </source>
</evidence>
<gene>
    <name evidence="3" type="ORF">EJ05DRAFT_437881</name>
</gene>
<keyword evidence="4" id="KW-1185">Reference proteome</keyword>
<dbReference type="GO" id="GO:0016787">
    <property type="term" value="F:hydrolase activity"/>
    <property type="evidence" value="ECO:0007669"/>
    <property type="project" value="UniProtKB-KW"/>
</dbReference>
<feature type="domain" description="Serine hydrolase" evidence="2">
    <location>
        <begin position="2"/>
        <end position="233"/>
    </location>
</feature>
<dbReference type="AlphaFoldDB" id="A0A6A6W7F9"/>
<proteinExistence type="predicted"/>
<name>A0A6A6W7F9_9PEZI</name>
<evidence type="ECO:0000256" key="1">
    <source>
        <dbReference type="ARBA" id="ARBA00022801"/>
    </source>
</evidence>
<dbReference type="GO" id="GO:0019748">
    <property type="term" value="P:secondary metabolic process"/>
    <property type="evidence" value="ECO:0007669"/>
    <property type="project" value="TreeGrafter"/>
</dbReference>
<protein>
    <recommendedName>
        <fullName evidence="2">Serine hydrolase domain-containing protein</fullName>
    </recommendedName>
</protein>
<dbReference type="GO" id="GO:0005634">
    <property type="term" value="C:nucleus"/>
    <property type="evidence" value="ECO:0007669"/>
    <property type="project" value="TreeGrafter"/>
</dbReference>
<dbReference type="EMBL" id="ML996570">
    <property type="protein sequence ID" value="KAF2758828.1"/>
    <property type="molecule type" value="Genomic_DNA"/>
</dbReference>
<dbReference type="SUPFAM" id="SSF53474">
    <property type="entry name" value="alpha/beta-Hydrolases"/>
    <property type="match status" value="1"/>
</dbReference>
<dbReference type="InterPro" id="IPR050593">
    <property type="entry name" value="LovG"/>
</dbReference>
<organism evidence="3 4">
    <name type="scientific">Pseudovirgaria hyperparasitica</name>
    <dbReference type="NCBI Taxonomy" id="470096"/>
    <lineage>
        <taxon>Eukaryota</taxon>
        <taxon>Fungi</taxon>
        <taxon>Dikarya</taxon>
        <taxon>Ascomycota</taxon>
        <taxon>Pezizomycotina</taxon>
        <taxon>Dothideomycetes</taxon>
        <taxon>Dothideomycetes incertae sedis</taxon>
        <taxon>Acrospermales</taxon>
        <taxon>Acrospermaceae</taxon>
        <taxon>Pseudovirgaria</taxon>
    </lineage>
</organism>
<evidence type="ECO:0000313" key="4">
    <source>
        <dbReference type="Proteomes" id="UP000799437"/>
    </source>
</evidence>
<sequence length="260" mass="28576">MKFLCLHGSIGNTDNFSIQLAPLEKDLAQDHAASFRYMNAPVEVDPPHGFETYFGIGPHYRWLTDGGLGALGLLERIRSLPTGDTPEDVMRKLLLGGRDADTNDIIIDSTRSVLELLHRVLEDDPEIEGIVGYSEGSCLGSTLIMDEIRRHVESGRQRRIKCAIFFTGWPPLGADSMPVLSDESDFRIDIPSLHVIGANADPYKNGAVALYNLCDDNTAKLFDTGKGHTIPRGGMVIHELADAVREMIENVRDGSSVEES</sequence>
<dbReference type="Pfam" id="PF03959">
    <property type="entry name" value="FSH1"/>
    <property type="match status" value="1"/>
</dbReference>
<dbReference type="RefSeq" id="XP_033601279.1">
    <property type="nucleotide sequence ID" value="XM_033741806.1"/>
</dbReference>
<reference evidence="3" key="1">
    <citation type="journal article" date="2020" name="Stud. Mycol.">
        <title>101 Dothideomycetes genomes: a test case for predicting lifestyles and emergence of pathogens.</title>
        <authorList>
            <person name="Haridas S."/>
            <person name="Albert R."/>
            <person name="Binder M."/>
            <person name="Bloem J."/>
            <person name="Labutti K."/>
            <person name="Salamov A."/>
            <person name="Andreopoulos B."/>
            <person name="Baker S."/>
            <person name="Barry K."/>
            <person name="Bills G."/>
            <person name="Bluhm B."/>
            <person name="Cannon C."/>
            <person name="Castanera R."/>
            <person name="Culley D."/>
            <person name="Daum C."/>
            <person name="Ezra D."/>
            <person name="Gonzalez J."/>
            <person name="Henrissat B."/>
            <person name="Kuo A."/>
            <person name="Liang C."/>
            <person name="Lipzen A."/>
            <person name="Lutzoni F."/>
            <person name="Magnuson J."/>
            <person name="Mondo S."/>
            <person name="Nolan M."/>
            <person name="Ohm R."/>
            <person name="Pangilinan J."/>
            <person name="Park H.-J."/>
            <person name="Ramirez L."/>
            <person name="Alfaro M."/>
            <person name="Sun H."/>
            <person name="Tritt A."/>
            <person name="Yoshinaga Y."/>
            <person name="Zwiers L.-H."/>
            <person name="Turgeon B."/>
            <person name="Goodwin S."/>
            <person name="Spatafora J."/>
            <person name="Crous P."/>
            <person name="Grigoriev I."/>
        </authorList>
    </citation>
    <scope>NUCLEOTIDE SEQUENCE</scope>
    <source>
        <strain evidence="3">CBS 121739</strain>
    </source>
</reference>
<dbReference type="PANTHER" id="PTHR48070:SF4">
    <property type="entry name" value="ESTERASE ALNB"/>
    <property type="match status" value="1"/>
</dbReference>
<dbReference type="GeneID" id="54482860"/>
<evidence type="ECO:0000313" key="3">
    <source>
        <dbReference type="EMBL" id="KAF2758828.1"/>
    </source>
</evidence>
<dbReference type="GO" id="GO:0005737">
    <property type="term" value="C:cytoplasm"/>
    <property type="evidence" value="ECO:0007669"/>
    <property type="project" value="TreeGrafter"/>
</dbReference>
<keyword evidence="1" id="KW-0378">Hydrolase</keyword>
<dbReference type="OrthoDB" id="414698at2759"/>
<accession>A0A6A6W7F9</accession>
<dbReference type="Proteomes" id="UP000799437">
    <property type="component" value="Unassembled WGS sequence"/>
</dbReference>